<protein>
    <submittedName>
        <fullName evidence="8">MFS transporter</fullName>
    </submittedName>
</protein>
<feature type="transmembrane region" description="Helical" evidence="6">
    <location>
        <begin position="312"/>
        <end position="334"/>
    </location>
</feature>
<dbReference type="RefSeq" id="WP_262600620.1">
    <property type="nucleotide sequence ID" value="NZ_CP103300.1"/>
</dbReference>
<feature type="transmembrane region" description="Helical" evidence="6">
    <location>
        <begin position="51"/>
        <end position="69"/>
    </location>
</feature>
<evidence type="ECO:0000259" key="7">
    <source>
        <dbReference type="PROSITE" id="PS50850"/>
    </source>
</evidence>
<dbReference type="SUPFAM" id="SSF103473">
    <property type="entry name" value="MFS general substrate transporter"/>
    <property type="match status" value="1"/>
</dbReference>
<evidence type="ECO:0000256" key="4">
    <source>
        <dbReference type="ARBA" id="ARBA00022989"/>
    </source>
</evidence>
<feature type="transmembrane region" description="Helical" evidence="6">
    <location>
        <begin position="380"/>
        <end position="404"/>
    </location>
</feature>
<evidence type="ECO:0000256" key="2">
    <source>
        <dbReference type="ARBA" id="ARBA00022475"/>
    </source>
</evidence>
<dbReference type="Pfam" id="PF07690">
    <property type="entry name" value="MFS_1"/>
    <property type="match status" value="1"/>
</dbReference>
<dbReference type="InterPro" id="IPR020846">
    <property type="entry name" value="MFS_dom"/>
</dbReference>
<evidence type="ECO:0000256" key="3">
    <source>
        <dbReference type="ARBA" id="ARBA00022692"/>
    </source>
</evidence>
<feature type="transmembrane region" description="Helical" evidence="6">
    <location>
        <begin position="287"/>
        <end position="306"/>
    </location>
</feature>
<feature type="domain" description="Major facilitator superfamily (MFS) profile" evidence="7">
    <location>
        <begin position="11"/>
        <end position="406"/>
    </location>
</feature>
<dbReference type="PANTHER" id="PTHR43124:SF3">
    <property type="entry name" value="CHLORAMPHENICOL EFFLUX PUMP RV0191"/>
    <property type="match status" value="1"/>
</dbReference>
<dbReference type="CDD" id="cd06174">
    <property type="entry name" value="MFS"/>
    <property type="match status" value="1"/>
</dbReference>
<dbReference type="PROSITE" id="PS50850">
    <property type="entry name" value="MFS"/>
    <property type="match status" value="1"/>
</dbReference>
<dbReference type="InterPro" id="IPR050189">
    <property type="entry name" value="MFS_Efflux_Transporters"/>
</dbReference>
<comment type="subcellular location">
    <subcellularLocation>
        <location evidence="1">Cell membrane</location>
        <topology evidence="1">Multi-pass membrane protein</topology>
    </subcellularLocation>
</comment>
<feature type="transmembrane region" description="Helical" evidence="6">
    <location>
        <begin position="213"/>
        <end position="231"/>
    </location>
</feature>
<feature type="transmembrane region" description="Helical" evidence="6">
    <location>
        <begin position="243"/>
        <end position="266"/>
    </location>
</feature>
<dbReference type="Proteomes" id="UP001163255">
    <property type="component" value="Chromosome"/>
</dbReference>
<accession>A0ABY6GZS4</accession>
<evidence type="ECO:0000256" key="5">
    <source>
        <dbReference type="ARBA" id="ARBA00023136"/>
    </source>
</evidence>
<dbReference type="PANTHER" id="PTHR43124">
    <property type="entry name" value="PURINE EFFLUX PUMP PBUE"/>
    <property type="match status" value="1"/>
</dbReference>
<organism evidence="8 9">
    <name type="scientific">Endozoicomonas euniceicola</name>
    <dbReference type="NCBI Taxonomy" id="1234143"/>
    <lineage>
        <taxon>Bacteria</taxon>
        <taxon>Pseudomonadati</taxon>
        <taxon>Pseudomonadota</taxon>
        <taxon>Gammaproteobacteria</taxon>
        <taxon>Oceanospirillales</taxon>
        <taxon>Endozoicomonadaceae</taxon>
        <taxon>Endozoicomonas</taxon>
    </lineage>
</organism>
<evidence type="ECO:0000313" key="9">
    <source>
        <dbReference type="Proteomes" id="UP001163255"/>
    </source>
</evidence>
<sequence>MTESKASFDKKTILQMVALCIGGGNIYMLVFMRAMFYDQMIDGMGITNTEFGNMIGLYGLTSIAFYFFGGIVADKFSARKVLVFSYLITALGGMIYATLPSYGVGMSLHLMWGAAHTLTFWASYIKLTRSLGDSEVQGRLFGFLEGGRALAVTLISSVAGLLFTWFDNPRTGLQAIILTYTVMNLVSAVTTWINFEDTAPTRDNRNLLKNLKVVVRMPQAWIIGFMVMGLMASNSGQHYTTPYMTHVLGMGGGMVMILSFMRSYAIKPIFAPLLGIIADKVGRPSTVLFWSFALLSAVWLGIITVGDGNHTAFAVLMGCLGIMIASIRGVYFATVEESGVPMEYTGAFVGFICTLGMAPDAFISPLIGRILDTYPGAQGYNYSFMILLGFSVLGLVMAFTLAAYNKRSAKKEKELKVAYQG</sequence>
<dbReference type="EMBL" id="CP103300">
    <property type="protein sequence ID" value="UYM17874.1"/>
    <property type="molecule type" value="Genomic_DNA"/>
</dbReference>
<evidence type="ECO:0000256" key="6">
    <source>
        <dbReference type="SAM" id="Phobius"/>
    </source>
</evidence>
<feature type="transmembrane region" description="Helical" evidence="6">
    <location>
        <begin position="172"/>
        <end position="193"/>
    </location>
</feature>
<feature type="transmembrane region" description="Helical" evidence="6">
    <location>
        <begin position="146"/>
        <end position="166"/>
    </location>
</feature>
<keyword evidence="4 6" id="KW-1133">Transmembrane helix</keyword>
<evidence type="ECO:0000256" key="1">
    <source>
        <dbReference type="ARBA" id="ARBA00004651"/>
    </source>
</evidence>
<proteinExistence type="predicted"/>
<dbReference type="Gene3D" id="1.20.1250.20">
    <property type="entry name" value="MFS general substrate transporter like domains"/>
    <property type="match status" value="2"/>
</dbReference>
<gene>
    <name evidence="8" type="ORF">NX720_08195</name>
</gene>
<keyword evidence="9" id="KW-1185">Reference proteome</keyword>
<dbReference type="InterPro" id="IPR036259">
    <property type="entry name" value="MFS_trans_sf"/>
</dbReference>
<keyword evidence="5 6" id="KW-0472">Membrane</keyword>
<feature type="transmembrane region" description="Helical" evidence="6">
    <location>
        <begin position="81"/>
        <end position="99"/>
    </location>
</feature>
<name>A0ABY6GZS4_9GAMM</name>
<keyword evidence="2" id="KW-1003">Cell membrane</keyword>
<keyword evidence="3 6" id="KW-0812">Transmembrane</keyword>
<feature type="transmembrane region" description="Helical" evidence="6">
    <location>
        <begin position="346"/>
        <end position="368"/>
    </location>
</feature>
<dbReference type="InterPro" id="IPR011701">
    <property type="entry name" value="MFS"/>
</dbReference>
<reference evidence="8" key="1">
    <citation type="submission" date="2022-10" db="EMBL/GenBank/DDBJ databases">
        <title>Completed Genome Sequence of two octocoral isolated bacterium, Endozoicomonas euniceicola EF212T and Endozoicomonas gorgoniicola PS125T.</title>
        <authorList>
            <person name="Chiou Y.-J."/>
            <person name="Chen Y.-H."/>
        </authorList>
    </citation>
    <scope>NUCLEOTIDE SEQUENCE</scope>
    <source>
        <strain evidence="8">EF212</strain>
    </source>
</reference>
<feature type="transmembrane region" description="Helical" evidence="6">
    <location>
        <begin position="105"/>
        <end position="125"/>
    </location>
</feature>
<evidence type="ECO:0000313" key="8">
    <source>
        <dbReference type="EMBL" id="UYM17874.1"/>
    </source>
</evidence>
<feature type="transmembrane region" description="Helical" evidence="6">
    <location>
        <begin position="12"/>
        <end position="31"/>
    </location>
</feature>